<keyword evidence="7 11" id="KW-0378">Hydrolase</keyword>
<keyword evidence="12" id="KW-1185">Reference proteome</keyword>
<gene>
    <name evidence="11" type="ORF">F5878DRAFT_623525</name>
</gene>
<comment type="similarity">
    <text evidence="3">Belongs to the peptidase S9C family.</text>
</comment>
<proteinExistence type="inferred from homology"/>
<dbReference type="GO" id="GO:0004252">
    <property type="term" value="F:serine-type endopeptidase activity"/>
    <property type="evidence" value="ECO:0007669"/>
    <property type="project" value="TreeGrafter"/>
</dbReference>
<dbReference type="Pfam" id="PF19283">
    <property type="entry name" value="APEH_N"/>
    <property type="match status" value="1"/>
</dbReference>
<comment type="subcellular location">
    <subcellularLocation>
        <location evidence="2">Cytoplasm</location>
    </subcellularLocation>
</comment>
<dbReference type="AlphaFoldDB" id="A0AA38UCS0"/>
<dbReference type="EMBL" id="MU806274">
    <property type="protein sequence ID" value="KAJ3837061.1"/>
    <property type="molecule type" value="Genomic_DNA"/>
</dbReference>
<dbReference type="EC" id="3.4.19.1" evidence="5"/>
<name>A0AA38UCS0_9AGAR</name>
<dbReference type="SUPFAM" id="SSF53474">
    <property type="entry name" value="alpha/beta-Hydrolases"/>
    <property type="match status" value="1"/>
</dbReference>
<dbReference type="InterPro" id="IPR029058">
    <property type="entry name" value="AB_hydrolase_fold"/>
</dbReference>
<dbReference type="Gene3D" id="3.40.50.1820">
    <property type="entry name" value="alpha/beta hydrolase"/>
    <property type="match status" value="1"/>
</dbReference>
<sequence>MSSKTYDELAAVPFPTAAFFHDNVVQTHLSIVDHTRNVKRTVSKSISLATLIATPAEEIVGVVSTAYSPSDSLKVVLKEVGEDKDKKRFVEVWNKDGAVCACKDVTDVHGNFYADAFFDSLCFSDSEKYILYVAEKKKTTEKNSIQKFKYRQPFGEGLVGKRNPNLFLFDWQADKLVSLDYDAPVWFGQACFGPSSDDKIYATGYETASDERLLGIKSCYNRPTGIWEISVVRSDNDGTNSDADCLPSHVLKLTPSHLSCRSPRVVRTNGGTTLLWVSQPTGGAHSATSALHTLDITPSSSSSGSVDPSQTRTLVDTVWDPAANEFPGLYLSDSGLPRNPVVHWGEESYIVTSTNWGSRWTIVLVSLRDGTVKELTPTVNEELVSWSAVLAVRRNELVCVRSSMTSPYELVLGDLGASGSVSWKVLHKSRLSEDLQSRLDTLTVKIVPIPNRFPTETILVQHKSALRDQEILPCITIPHGGPHGASVVAYTASVCFLALEGYTISLPNYTGSTGYGERYIRSLIGKCGTLDVGDCIESVRHLLRIGVATGVRGKLLLAGGSHGGFLLGHLIGQYPDVFTSAVLRNPVLSAGEISTSDIRDWYFSEFGLDYPLSSLPLGYTGPSSTLSKATTPPRIVTPKVYAELYHASPIAHVRKVTASVLLLIGDSDQRVAPTQGIGYYHALKALRAAEASNGVDMLMFPGESHPLEGVEASKTVWLSTVEWFSRGSLNGYLNSETSK</sequence>
<evidence type="ECO:0000256" key="5">
    <source>
        <dbReference type="ARBA" id="ARBA00012917"/>
    </source>
</evidence>
<evidence type="ECO:0000313" key="11">
    <source>
        <dbReference type="EMBL" id="KAJ3837061.1"/>
    </source>
</evidence>
<feature type="domain" description="Peptidase S9 prolyl oligopeptidase catalytic" evidence="9">
    <location>
        <begin position="493"/>
        <end position="596"/>
    </location>
</feature>
<dbReference type="InterPro" id="IPR001375">
    <property type="entry name" value="Peptidase_S9_cat"/>
</dbReference>
<comment type="caution">
    <text evidence="11">The sequence shown here is derived from an EMBL/GenBank/DDBJ whole genome shotgun (WGS) entry which is preliminary data.</text>
</comment>
<evidence type="ECO:0000256" key="3">
    <source>
        <dbReference type="ARBA" id="ARBA00010040"/>
    </source>
</evidence>
<evidence type="ECO:0000256" key="6">
    <source>
        <dbReference type="ARBA" id="ARBA00022490"/>
    </source>
</evidence>
<dbReference type="GO" id="GO:0008242">
    <property type="term" value="F:omega peptidase activity"/>
    <property type="evidence" value="ECO:0007669"/>
    <property type="project" value="UniProtKB-EC"/>
</dbReference>
<dbReference type="GO" id="GO:0006508">
    <property type="term" value="P:proteolysis"/>
    <property type="evidence" value="ECO:0007669"/>
    <property type="project" value="InterPro"/>
</dbReference>
<evidence type="ECO:0000313" key="12">
    <source>
        <dbReference type="Proteomes" id="UP001163846"/>
    </source>
</evidence>
<dbReference type="Pfam" id="PF00326">
    <property type="entry name" value="Peptidase_S9"/>
    <property type="match status" value="2"/>
</dbReference>
<comment type="catalytic activity">
    <reaction evidence="1">
        <text>Cleavage of an N-acetyl or N-formyl amino acid from the N-terminus of a polypeptide.</text>
        <dbReference type="EC" id="3.4.19.1"/>
    </reaction>
</comment>
<feature type="domain" description="Acylamino-acid-releasing enzyme N-terminal" evidence="10">
    <location>
        <begin position="58"/>
        <end position="418"/>
    </location>
</feature>
<dbReference type="GO" id="GO:0005737">
    <property type="term" value="C:cytoplasm"/>
    <property type="evidence" value="ECO:0007669"/>
    <property type="project" value="UniProtKB-SubCell"/>
</dbReference>
<evidence type="ECO:0000259" key="10">
    <source>
        <dbReference type="Pfam" id="PF19283"/>
    </source>
</evidence>
<keyword evidence="6" id="KW-0963">Cytoplasm</keyword>
<accession>A0AA38UCS0</accession>
<dbReference type="SUPFAM" id="SSF82171">
    <property type="entry name" value="DPP6 N-terminal domain-like"/>
    <property type="match status" value="1"/>
</dbReference>
<evidence type="ECO:0000259" key="9">
    <source>
        <dbReference type="Pfam" id="PF00326"/>
    </source>
</evidence>
<dbReference type="PANTHER" id="PTHR42776:SF4">
    <property type="entry name" value="ACYLAMINO-ACID-RELEASING ENZYME"/>
    <property type="match status" value="1"/>
</dbReference>
<feature type="domain" description="Peptidase S9 prolyl oligopeptidase catalytic" evidence="9">
    <location>
        <begin position="642"/>
        <end position="725"/>
    </location>
</feature>
<organism evidence="11 12">
    <name type="scientific">Lentinula raphanica</name>
    <dbReference type="NCBI Taxonomy" id="153919"/>
    <lineage>
        <taxon>Eukaryota</taxon>
        <taxon>Fungi</taxon>
        <taxon>Dikarya</taxon>
        <taxon>Basidiomycota</taxon>
        <taxon>Agaricomycotina</taxon>
        <taxon>Agaricomycetes</taxon>
        <taxon>Agaricomycetidae</taxon>
        <taxon>Agaricales</taxon>
        <taxon>Marasmiineae</taxon>
        <taxon>Omphalotaceae</taxon>
        <taxon>Lentinula</taxon>
    </lineage>
</organism>
<evidence type="ECO:0000256" key="1">
    <source>
        <dbReference type="ARBA" id="ARBA00000721"/>
    </source>
</evidence>
<evidence type="ECO:0000256" key="2">
    <source>
        <dbReference type="ARBA" id="ARBA00004496"/>
    </source>
</evidence>
<dbReference type="PANTHER" id="PTHR42776">
    <property type="entry name" value="SERINE PEPTIDASE S9 FAMILY MEMBER"/>
    <property type="match status" value="1"/>
</dbReference>
<comment type="subunit">
    <text evidence="4">Homotetramer.</text>
</comment>
<evidence type="ECO:0000256" key="7">
    <source>
        <dbReference type="ARBA" id="ARBA00022801"/>
    </source>
</evidence>
<dbReference type="Proteomes" id="UP001163846">
    <property type="component" value="Unassembled WGS sequence"/>
</dbReference>
<evidence type="ECO:0000256" key="8">
    <source>
        <dbReference type="ARBA" id="ARBA00032829"/>
    </source>
</evidence>
<evidence type="ECO:0000256" key="4">
    <source>
        <dbReference type="ARBA" id="ARBA00011881"/>
    </source>
</evidence>
<reference evidence="11" key="1">
    <citation type="submission" date="2022-08" db="EMBL/GenBank/DDBJ databases">
        <authorList>
            <consortium name="DOE Joint Genome Institute"/>
            <person name="Min B."/>
            <person name="Riley R."/>
            <person name="Sierra-Patev S."/>
            <person name="Naranjo-Ortiz M."/>
            <person name="Looney B."/>
            <person name="Konkel Z."/>
            <person name="Slot J.C."/>
            <person name="Sakamoto Y."/>
            <person name="Steenwyk J.L."/>
            <person name="Rokas A."/>
            <person name="Carro J."/>
            <person name="Camarero S."/>
            <person name="Ferreira P."/>
            <person name="Molpeceres G."/>
            <person name="Ruiz-Duenas F.J."/>
            <person name="Serrano A."/>
            <person name="Henrissat B."/>
            <person name="Drula E."/>
            <person name="Hughes K.W."/>
            <person name="Mata J.L."/>
            <person name="Ishikawa N.K."/>
            <person name="Vargas-Isla R."/>
            <person name="Ushijima S."/>
            <person name="Smith C.A."/>
            <person name="Ahrendt S."/>
            <person name="Andreopoulos W."/>
            <person name="He G."/>
            <person name="Labutti K."/>
            <person name="Lipzen A."/>
            <person name="Ng V."/>
            <person name="Sandor L."/>
            <person name="Barry K."/>
            <person name="Martinez A.T."/>
            <person name="Xiao Y."/>
            <person name="Gibbons J.G."/>
            <person name="Terashima K."/>
            <person name="Hibbett D.S."/>
            <person name="Grigoriev I.V."/>
        </authorList>
    </citation>
    <scope>NUCLEOTIDE SEQUENCE</scope>
    <source>
        <strain evidence="11">TFB9207</strain>
    </source>
</reference>
<dbReference type="InterPro" id="IPR045550">
    <property type="entry name" value="AARE_N"/>
</dbReference>
<protein>
    <recommendedName>
        <fullName evidence="5">acylaminoacyl-peptidase</fullName>
        <ecNumber evidence="5">3.4.19.1</ecNumber>
    </recommendedName>
    <alternativeName>
        <fullName evidence="8">Dipeptidyl-peptidase V</fullName>
    </alternativeName>
</protein>